<dbReference type="AlphaFoldDB" id="A0A8P4KEZ0"/>
<dbReference type="Gene3D" id="3.90.70.10">
    <property type="entry name" value="Cysteine proteinases"/>
    <property type="match status" value="1"/>
</dbReference>
<feature type="compositionally biased region" description="Basic and acidic residues" evidence="1">
    <location>
        <begin position="43"/>
        <end position="66"/>
    </location>
</feature>
<feature type="region of interest" description="Disordered" evidence="1">
    <location>
        <begin position="1"/>
        <end position="302"/>
    </location>
</feature>
<evidence type="ECO:0000313" key="4">
    <source>
        <dbReference type="Proteomes" id="UP000694389"/>
    </source>
</evidence>
<dbReference type="Ensembl" id="ENSDLAT00005069810.1">
    <property type="protein sequence ID" value="ENSDLAP00005067869.1"/>
    <property type="gene ID" value="ENSDLAG00005034325.1"/>
</dbReference>
<feature type="compositionally biased region" description="Basic and acidic residues" evidence="1">
    <location>
        <begin position="224"/>
        <end position="241"/>
    </location>
</feature>
<name>A0A8P4KEZ0_DICLA</name>
<dbReference type="InterPro" id="IPR050164">
    <property type="entry name" value="Peptidase_C19"/>
</dbReference>
<feature type="compositionally biased region" description="Basic and acidic residues" evidence="1">
    <location>
        <begin position="825"/>
        <end position="835"/>
    </location>
</feature>
<dbReference type="InterPro" id="IPR028889">
    <property type="entry name" value="USP"/>
</dbReference>
<dbReference type="PANTHER" id="PTHR24006:SF899">
    <property type="entry name" value="UBIQUITIN CARBOXYL-TERMINAL HYDROLASE"/>
    <property type="match status" value="1"/>
</dbReference>
<evidence type="ECO:0000313" key="3">
    <source>
        <dbReference type="Ensembl" id="ENSDLAP00005067869.1"/>
    </source>
</evidence>
<evidence type="ECO:0000259" key="2">
    <source>
        <dbReference type="PROSITE" id="PS50235"/>
    </source>
</evidence>
<dbReference type="InterPro" id="IPR018200">
    <property type="entry name" value="USP_CS"/>
</dbReference>
<feature type="compositionally biased region" description="Basic and acidic residues" evidence="1">
    <location>
        <begin position="742"/>
        <end position="765"/>
    </location>
</feature>
<dbReference type="GeneTree" id="ENSGT00940000174573"/>
<feature type="compositionally biased region" description="Polar residues" evidence="1">
    <location>
        <begin position="339"/>
        <end position="349"/>
    </location>
</feature>
<dbReference type="InterPro" id="IPR001394">
    <property type="entry name" value="Peptidase_C19_UCH"/>
</dbReference>
<feature type="compositionally biased region" description="Basic and acidic residues" evidence="1">
    <location>
        <begin position="7"/>
        <end position="20"/>
    </location>
</feature>
<feature type="compositionally biased region" description="Basic and acidic residues" evidence="1">
    <location>
        <begin position="258"/>
        <end position="267"/>
    </location>
</feature>
<feature type="compositionally biased region" description="Basic and acidic residues" evidence="1">
    <location>
        <begin position="153"/>
        <end position="167"/>
    </location>
</feature>
<organism evidence="3 4">
    <name type="scientific">Dicentrarchus labrax</name>
    <name type="common">European seabass</name>
    <name type="synonym">Morone labrax</name>
    <dbReference type="NCBI Taxonomy" id="13489"/>
    <lineage>
        <taxon>Eukaryota</taxon>
        <taxon>Metazoa</taxon>
        <taxon>Chordata</taxon>
        <taxon>Craniata</taxon>
        <taxon>Vertebrata</taxon>
        <taxon>Euteleostomi</taxon>
        <taxon>Actinopterygii</taxon>
        <taxon>Neopterygii</taxon>
        <taxon>Teleostei</taxon>
        <taxon>Neoteleostei</taxon>
        <taxon>Acanthomorphata</taxon>
        <taxon>Eupercaria</taxon>
        <taxon>Moronidae</taxon>
        <taxon>Dicentrarchus</taxon>
    </lineage>
</organism>
<reference evidence="3" key="2">
    <citation type="submission" date="2025-09" db="UniProtKB">
        <authorList>
            <consortium name="Ensembl"/>
        </authorList>
    </citation>
    <scope>IDENTIFICATION</scope>
</reference>
<dbReference type="CDD" id="cd02257">
    <property type="entry name" value="Peptidase_C19"/>
    <property type="match status" value="1"/>
</dbReference>
<feature type="compositionally biased region" description="Basic and acidic residues" evidence="1">
    <location>
        <begin position="848"/>
        <end position="875"/>
    </location>
</feature>
<dbReference type="PROSITE" id="PS00973">
    <property type="entry name" value="USP_2"/>
    <property type="match status" value="1"/>
</dbReference>
<feature type="compositionally biased region" description="Basic and acidic residues" evidence="1">
    <location>
        <begin position="689"/>
        <end position="698"/>
    </location>
</feature>
<feature type="compositionally biased region" description="Basic and acidic residues" evidence="1">
    <location>
        <begin position="655"/>
        <end position="672"/>
    </location>
</feature>
<dbReference type="InterPro" id="IPR038765">
    <property type="entry name" value="Papain-like_cys_pep_sf"/>
</dbReference>
<feature type="compositionally biased region" description="Basic and acidic residues" evidence="1">
    <location>
        <begin position="711"/>
        <end position="735"/>
    </location>
</feature>
<evidence type="ECO:0000256" key="1">
    <source>
        <dbReference type="SAM" id="MobiDB-lite"/>
    </source>
</evidence>
<feature type="compositionally biased region" description="Basic and acidic residues" evidence="1">
    <location>
        <begin position="174"/>
        <end position="197"/>
    </location>
</feature>
<dbReference type="PANTHER" id="PTHR24006">
    <property type="entry name" value="UBIQUITIN CARBOXYL-TERMINAL HYDROLASE"/>
    <property type="match status" value="1"/>
</dbReference>
<reference evidence="3" key="1">
    <citation type="submission" date="2025-08" db="UniProtKB">
        <authorList>
            <consortium name="Ensembl"/>
        </authorList>
    </citation>
    <scope>IDENTIFICATION</scope>
</reference>
<feature type="compositionally biased region" description="Basic and acidic residues" evidence="1">
    <location>
        <begin position="1014"/>
        <end position="1029"/>
    </location>
</feature>
<accession>A0A8P4KEZ0</accession>
<feature type="domain" description="USP" evidence="2">
    <location>
        <begin position="357"/>
        <end position="629"/>
    </location>
</feature>
<dbReference type="PROSITE" id="PS00972">
    <property type="entry name" value="USP_1"/>
    <property type="match status" value="1"/>
</dbReference>
<feature type="compositionally biased region" description="Basic and acidic residues" evidence="1">
    <location>
        <begin position="905"/>
        <end position="919"/>
    </location>
</feature>
<dbReference type="GO" id="GO:0005829">
    <property type="term" value="C:cytosol"/>
    <property type="evidence" value="ECO:0007669"/>
    <property type="project" value="TreeGrafter"/>
</dbReference>
<dbReference type="PROSITE" id="PS50235">
    <property type="entry name" value="USP_3"/>
    <property type="match status" value="1"/>
</dbReference>
<feature type="compositionally biased region" description="Basic and acidic residues" evidence="1">
    <location>
        <begin position="935"/>
        <end position="949"/>
    </location>
</feature>
<dbReference type="Pfam" id="PF00443">
    <property type="entry name" value="UCH"/>
    <property type="match status" value="1"/>
</dbReference>
<feature type="compositionally biased region" description="Basic and acidic residues" evidence="1">
    <location>
        <begin position="792"/>
        <end position="809"/>
    </location>
</feature>
<sequence>MGDEEDSNPRKRCRDEITKADEEEQTAAKKPCVTTSEGLTDDAAERHETSNVDKLGEEQLTRKEEESISEEDEGEMRKDQERDTLSLQAREEEGETESVNEDTSVRETINDRNINTGVKCATLSKVKTGDKEVQETLFMNEDSTRSSSTEENTNDKSEELKETKVDDAPVNVEEQVKHSSDQHLDKETKTEKQKQTECQKPAETNSEDLTDKVKEEQGEDIGLEEQKGEELENENVSKRDTDDEENTQIGHSEEDDGQMGKDQEKDTLSLQAGGEEGDEESVKKDTSVRETSYYRNTNSDEDCEKQKLLNSEDEEVQENLKSIDDAPVNVGKQKRSSKKTNTVKQKQRAIQPQRVHYGLHNQGATCYLNSVLQVLFMTPEVHDRFHSELETELNRVFAGLKKRTCGTENITRILKIKNVYEQGDAAECLELILNKISQQDSKEIQGRLMYTTKCSEGHIINKETSLFWTLPLSLPLSLKDNHDTTYSVERSFERIFQTKIFNGDNKVHCNECNYKTEATKECEMEKYPPILTVLLKRFDFDYRRMSHFKSDCCVDVPLELKRKNQTYKLYGMVKHMGSLTGGHYTATILSDEDETWYECSDTYVRKVEQLFEKETYKSRTVYLLMYRECQKPVETNSEDLTDKVKEEQGEDIGLEEQKGEELENKNVSKRDTDDEENTQIGHSEEDDGQMGKDQEKDTLSLQAGGEEGDEESVKKDTSENTNEKSEELKETKVDDAPVNVEEQVKHSSDQHLDKETKTEKQKQTECQKPVETNSEDLTDKVKEEQGEVIGLEEQKGEELENKNVCKRDTDDEDNTQMGHSEEDEGQMRKDQEKHALSLQARGEEGDEESVKKDTSVRETINDRHMSTDEDCEKQNKLINSEDEVVQETLFVNEDNTHSSSTEENTNDKSEELKETKVDDAPVNVGEQLNNSSEQHLNEETKTEKQKQTECQKPAETNSEDLTDKVKEEQGEDIGLEEQKGEEGENNNVSKRDTDDEDNTQMGHSEEDALGLQARGEEGDAESIKKDTSVRETSCYRNTKSDEDREKQKLLNSEDEIQENLNSMGSTHGGKSVSQGETERGSPCCNIWSSLPNFLCFKRSSTAET</sequence>
<keyword evidence="4" id="KW-1185">Reference proteome</keyword>
<dbReference type="Proteomes" id="UP000694389">
    <property type="component" value="Unassembled WGS sequence"/>
</dbReference>
<feature type="compositionally biased region" description="Basic and acidic residues" evidence="1">
    <location>
        <begin position="1038"/>
        <end position="1048"/>
    </location>
</feature>
<dbReference type="GO" id="GO:0005634">
    <property type="term" value="C:nucleus"/>
    <property type="evidence" value="ECO:0007669"/>
    <property type="project" value="TreeGrafter"/>
</dbReference>
<dbReference type="GO" id="GO:0004843">
    <property type="term" value="F:cysteine-type deubiquitinase activity"/>
    <property type="evidence" value="ECO:0007669"/>
    <property type="project" value="InterPro"/>
</dbReference>
<feature type="region of interest" description="Disordered" evidence="1">
    <location>
        <begin position="634"/>
        <end position="1082"/>
    </location>
</feature>
<dbReference type="GO" id="GO:0016579">
    <property type="term" value="P:protein deubiquitination"/>
    <property type="evidence" value="ECO:0007669"/>
    <property type="project" value="InterPro"/>
</dbReference>
<proteinExistence type="predicted"/>
<dbReference type="SUPFAM" id="SSF54001">
    <property type="entry name" value="Cysteine proteinases"/>
    <property type="match status" value="1"/>
</dbReference>
<feature type="compositionally biased region" description="Basic and acidic residues" evidence="1">
    <location>
        <begin position="75"/>
        <end position="84"/>
    </location>
</feature>
<feature type="region of interest" description="Disordered" evidence="1">
    <location>
        <begin position="325"/>
        <end position="349"/>
    </location>
</feature>
<protein>
    <recommendedName>
        <fullName evidence="2">USP domain-containing protein</fullName>
    </recommendedName>
</protein>